<comment type="caution">
    <text evidence="4">The sequence shown here is derived from an EMBL/GenBank/DDBJ whole genome shotgun (WGS) entry which is preliminary data.</text>
</comment>
<dbReference type="AlphaFoldDB" id="A0A2P8GZQ4"/>
<comment type="similarity">
    <text evidence="1">Belongs to the PemK/MazF family.</text>
</comment>
<evidence type="ECO:0000313" key="5">
    <source>
        <dbReference type="EMBL" id="RUQ86149.1"/>
    </source>
</evidence>
<evidence type="ECO:0000256" key="1">
    <source>
        <dbReference type="ARBA" id="ARBA00007521"/>
    </source>
</evidence>
<dbReference type="Proteomes" id="UP000241203">
    <property type="component" value="Unassembled WGS sequence"/>
</dbReference>
<keyword evidence="2" id="KW-1277">Toxin-antitoxin system</keyword>
<evidence type="ECO:0000256" key="2">
    <source>
        <dbReference type="ARBA" id="ARBA00022649"/>
    </source>
</evidence>
<evidence type="ECO:0000313" key="7">
    <source>
        <dbReference type="Proteomes" id="UP000268291"/>
    </source>
</evidence>
<sequence>MARSSGLLAAVVGLFRPRSRRNPTPVRPQTPAGIDSTSTPGRTVEVDPRGLGRVRLEWTPSADGVPDPGEIVWTWVPYEENDGRGKDRPVLVVAAGRSGLLGIQLTSKAHDGDPDHLSVGTGAWDGQHRESWARLDRVFRVDASGVRREASFLPEKTYRAVASALARRYGWSVG</sequence>
<organism evidence="4 6">
    <name type="scientific">Labedella gwakjiensis</name>
    <dbReference type="NCBI Taxonomy" id="390269"/>
    <lineage>
        <taxon>Bacteria</taxon>
        <taxon>Bacillati</taxon>
        <taxon>Actinomycetota</taxon>
        <taxon>Actinomycetes</taxon>
        <taxon>Micrococcales</taxon>
        <taxon>Microbacteriaceae</taxon>
        <taxon>Labedella</taxon>
    </lineage>
</organism>
<dbReference type="RefSeq" id="WP_106564310.1">
    <property type="nucleotide sequence ID" value="NZ_PYAU01000001.1"/>
</dbReference>
<feature type="region of interest" description="Disordered" evidence="3">
    <location>
        <begin position="18"/>
        <end position="45"/>
    </location>
</feature>
<dbReference type="Proteomes" id="UP000268291">
    <property type="component" value="Unassembled WGS sequence"/>
</dbReference>
<evidence type="ECO:0000256" key="3">
    <source>
        <dbReference type="SAM" id="MobiDB-lite"/>
    </source>
</evidence>
<dbReference type="Pfam" id="PF02452">
    <property type="entry name" value="PemK_toxin"/>
    <property type="match status" value="1"/>
</dbReference>
<gene>
    <name evidence="4" type="ORF">CLV49_3083</name>
    <name evidence="5" type="ORF">ELQ93_03835</name>
</gene>
<dbReference type="OrthoDB" id="5184628at2"/>
<dbReference type="EMBL" id="RZGY01000001">
    <property type="protein sequence ID" value="RUQ86149.1"/>
    <property type="molecule type" value="Genomic_DNA"/>
</dbReference>
<dbReference type="SUPFAM" id="SSF50118">
    <property type="entry name" value="Cell growth inhibitor/plasmid maintenance toxic component"/>
    <property type="match status" value="1"/>
</dbReference>
<protein>
    <submittedName>
        <fullName evidence="4">PemK-like, MazF-like toxin of type II toxin-antitoxin system</fullName>
    </submittedName>
    <submittedName>
        <fullName evidence="5">Type II toxin-antitoxin system PemK/MazF family toxin</fullName>
    </submittedName>
</protein>
<accession>A0A2P8GZQ4</accession>
<evidence type="ECO:0000313" key="6">
    <source>
        <dbReference type="Proteomes" id="UP000241203"/>
    </source>
</evidence>
<dbReference type="Gene3D" id="2.30.30.110">
    <property type="match status" value="1"/>
</dbReference>
<proteinExistence type="inferred from homology"/>
<dbReference type="InterPro" id="IPR011067">
    <property type="entry name" value="Plasmid_toxin/cell-grow_inhib"/>
</dbReference>
<name>A0A2P8GZQ4_9MICO</name>
<evidence type="ECO:0000313" key="4">
    <source>
        <dbReference type="EMBL" id="PSL39447.1"/>
    </source>
</evidence>
<dbReference type="InterPro" id="IPR003477">
    <property type="entry name" value="PemK-like"/>
</dbReference>
<keyword evidence="7" id="KW-1185">Reference proteome</keyword>
<reference evidence="5 7" key="2">
    <citation type="submission" date="2018-12" db="EMBL/GenBank/DDBJ databases">
        <authorList>
            <person name="hu s."/>
            <person name="Xu Y."/>
            <person name="Xu B."/>
            <person name="Li F."/>
        </authorList>
    </citation>
    <scope>NUCLEOTIDE SEQUENCE [LARGE SCALE GENOMIC DNA]</scope>
    <source>
        <strain evidence="5 7">KSW2-17</strain>
    </source>
</reference>
<dbReference type="EMBL" id="PYAU01000001">
    <property type="protein sequence ID" value="PSL39447.1"/>
    <property type="molecule type" value="Genomic_DNA"/>
</dbReference>
<reference evidence="4 6" key="1">
    <citation type="submission" date="2018-03" db="EMBL/GenBank/DDBJ databases">
        <title>Genomic Encyclopedia of Archaeal and Bacterial Type Strains, Phase II (KMG-II): from individual species to whole genera.</title>
        <authorList>
            <person name="Goeker M."/>
        </authorList>
    </citation>
    <scope>NUCLEOTIDE SEQUENCE [LARGE SCALE GENOMIC DNA]</scope>
    <source>
        <strain evidence="4 6">DSM 21548</strain>
    </source>
</reference>
<dbReference type="GO" id="GO:0003677">
    <property type="term" value="F:DNA binding"/>
    <property type="evidence" value="ECO:0007669"/>
    <property type="project" value="InterPro"/>
</dbReference>